<protein>
    <submittedName>
        <fullName evidence="2">Ribosomal modification protein rimK-like family member A</fullName>
    </submittedName>
</protein>
<reference evidence="2" key="2">
    <citation type="submission" date="2025-08" db="UniProtKB">
        <authorList>
            <consortium name="Ensembl"/>
        </authorList>
    </citation>
    <scope>IDENTIFICATION</scope>
</reference>
<name>A0A4W5KD33_9TELE</name>
<keyword evidence="1" id="KW-1133">Transmembrane helix</keyword>
<keyword evidence="1" id="KW-0472">Membrane</keyword>
<dbReference type="PANTHER" id="PTHR21621">
    <property type="entry name" value="RIBOSOMAL PROTEIN S6 MODIFICATION PROTEIN"/>
    <property type="match status" value="1"/>
</dbReference>
<accession>A0A4W5KD33</accession>
<dbReference type="GO" id="GO:0005737">
    <property type="term" value="C:cytoplasm"/>
    <property type="evidence" value="ECO:0007669"/>
    <property type="project" value="TreeGrafter"/>
</dbReference>
<reference evidence="3" key="1">
    <citation type="submission" date="2018-06" db="EMBL/GenBank/DDBJ databases">
        <title>Genome assembly of Danube salmon.</title>
        <authorList>
            <person name="Macqueen D.J."/>
            <person name="Gundappa M.K."/>
        </authorList>
    </citation>
    <scope>NUCLEOTIDE SEQUENCE [LARGE SCALE GENOMIC DNA]</scope>
</reference>
<dbReference type="PANTHER" id="PTHR21621:SF0">
    <property type="entry name" value="BETA-CITRYLGLUTAMATE SYNTHASE B-RELATED"/>
    <property type="match status" value="1"/>
</dbReference>
<proteinExistence type="predicted"/>
<organism evidence="2 3">
    <name type="scientific">Hucho hucho</name>
    <name type="common">huchen</name>
    <dbReference type="NCBI Taxonomy" id="62062"/>
    <lineage>
        <taxon>Eukaryota</taxon>
        <taxon>Metazoa</taxon>
        <taxon>Chordata</taxon>
        <taxon>Craniata</taxon>
        <taxon>Vertebrata</taxon>
        <taxon>Euteleostomi</taxon>
        <taxon>Actinopterygii</taxon>
        <taxon>Neopterygii</taxon>
        <taxon>Teleostei</taxon>
        <taxon>Protacanthopterygii</taxon>
        <taxon>Salmoniformes</taxon>
        <taxon>Salmonidae</taxon>
        <taxon>Salmoninae</taxon>
        <taxon>Hucho</taxon>
    </lineage>
</organism>
<dbReference type="Ensembl" id="ENSHHUT00000008663.1">
    <property type="protein sequence ID" value="ENSHHUP00000008410.1"/>
    <property type="gene ID" value="ENSHHUG00000005151.1"/>
</dbReference>
<evidence type="ECO:0000313" key="2">
    <source>
        <dbReference type="Ensembl" id="ENSHHUP00000008410.1"/>
    </source>
</evidence>
<dbReference type="Gene3D" id="3.40.50.20">
    <property type="match status" value="1"/>
</dbReference>
<dbReference type="GO" id="GO:0072590">
    <property type="term" value="F:N-acetyl-L-aspartate-L-glutamate ligase activity"/>
    <property type="evidence" value="ECO:0007669"/>
    <property type="project" value="TreeGrafter"/>
</dbReference>
<keyword evidence="3" id="KW-1185">Reference proteome</keyword>
<sequence>MCSRVWFVTDRRIHQEYPQVQILRALKQRCSEEDVEFRSLLMDQIVLTISEGQLGLRVEQEVVTSYPQVAVVRVPTPWVQSDSDITVLRHLEKMGCRLVNRPQAILNCVNKFWTFQELAGHGVPLPDTFSYGEILSLVILFLIPELRKSSVLRAVLMNLVYPCIAYMPIMLLNALELV</sequence>
<dbReference type="STRING" id="62062.ENSHHUP00000008410"/>
<dbReference type="GeneTree" id="ENSGT00390000014577"/>
<dbReference type="AlphaFoldDB" id="A0A4W5KD33"/>
<reference evidence="2" key="3">
    <citation type="submission" date="2025-09" db="UniProtKB">
        <authorList>
            <consortium name="Ensembl"/>
        </authorList>
    </citation>
    <scope>IDENTIFICATION</scope>
</reference>
<feature type="transmembrane region" description="Helical" evidence="1">
    <location>
        <begin position="155"/>
        <end position="175"/>
    </location>
</feature>
<evidence type="ECO:0000256" key="1">
    <source>
        <dbReference type="SAM" id="Phobius"/>
    </source>
</evidence>
<dbReference type="FunFam" id="3.40.50.20:FF:000014">
    <property type="entry name" value="beta-citrylglutamate synthase B isoform X1"/>
    <property type="match status" value="1"/>
</dbReference>
<evidence type="ECO:0000313" key="3">
    <source>
        <dbReference type="Proteomes" id="UP000314982"/>
    </source>
</evidence>
<dbReference type="Proteomes" id="UP000314982">
    <property type="component" value="Unassembled WGS sequence"/>
</dbReference>
<keyword evidence="1" id="KW-0812">Transmembrane</keyword>